<name>A0AAE0FI21_9CHLO</name>
<accession>A0AAE0FI21</accession>
<evidence type="ECO:0000313" key="3">
    <source>
        <dbReference type="Proteomes" id="UP001190700"/>
    </source>
</evidence>
<protein>
    <submittedName>
        <fullName evidence="2">Uncharacterized protein</fullName>
    </submittedName>
</protein>
<dbReference type="EMBL" id="LGRX02018160">
    <property type="protein sequence ID" value="KAK3260110.1"/>
    <property type="molecule type" value="Genomic_DNA"/>
</dbReference>
<dbReference type="Proteomes" id="UP001190700">
    <property type="component" value="Unassembled WGS sequence"/>
</dbReference>
<sequence length="210" mass="23074">MSSSVLSGCSSVSRVWCTFNRLQSSKTCRTRAGRLFTCASGASGWASFGGPGQGHGKQGFVGFRSAPPAPESGWDIFWRVFFENAGTDRGVPFLNPRGRLKASKKVRTEGAEQVLQRDDNPTTVGGVLVAIILVLWTLMKYKLVQTLSWLVQNPGTLVWDTGAFNVLLLRLTPPLLFGIAAWCALKNHWKVVWPTIFFTFFFTRVAGLVG</sequence>
<comment type="caution">
    <text evidence="2">The sequence shown here is derived from an EMBL/GenBank/DDBJ whole genome shotgun (WGS) entry which is preliminary data.</text>
</comment>
<evidence type="ECO:0000256" key="1">
    <source>
        <dbReference type="SAM" id="Phobius"/>
    </source>
</evidence>
<evidence type="ECO:0000313" key="2">
    <source>
        <dbReference type="EMBL" id="KAK3260110.1"/>
    </source>
</evidence>
<dbReference type="AlphaFoldDB" id="A0AAE0FI21"/>
<reference evidence="2 3" key="1">
    <citation type="journal article" date="2015" name="Genome Biol. Evol.">
        <title>Comparative Genomics of a Bacterivorous Green Alga Reveals Evolutionary Causalities and Consequences of Phago-Mixotrophic Mode of Nutrition.</title>
        <authorList>
            <person name="Burns J.A."/>
            <person name="Paasch A."/>
            <person name="Narechania A."/>
            <person name="Kim E."/>
        </authorList>
    </citation>
    <scope>NUCLEOTIDE SEQUENCE [LARGE SCALE GENOMIC DNA]</scope>
    <source>
        <strain evidence="2 3">PLY_AMNH</strain>
    </source>
</reference>
<proteinExistence type="predicted"/>
<organism evidence="2 3">
    <name type="scientific">Cymbomonas tetramitiformis</name>
    <dbReference type="NCBI Taxonomy" id="36881"/>
    <lineage>
        <taxon>Eukaryota</taxon>
        <taxon>Viridiplantae</taxon>
        <taxon>Chlorophyta</taxon>
        <taxon>Pyramimonadophyceae</taxon>
        <taxon>Pyramimonadales</taxon>
        <taxon>Pyramimonadaceae</taxon>
        <taxon>Cymbomonas</taxon>
    </lineage>
</organism>
<feature type="transmembrane region" description="Helical" evidence="1">
    <location>
        <begin position="163"/>
        <end position="184"/>
    </location>
</feature>
<keyword evidence="1" id="KW-0812">Transmembrane</keyword>
<keyword evidence="3" id="KW-1185">Reference proteome</keyword>
<feature type="transmembrane region" description="Helical" evidence="1">
    <location>
        <begin position="123"/>
        <end position="143"/>
    </location>
</feature>
<feature type="transmembrane region" description="Helical" evidence="1">
    <location>
        <begin position="191"/>
        <end position="209"/>
    </location>
</feature>
<keyword evidence="1" id="KW-1133">Transmembrane helix</keyword>
<keyword evidence="1" id="KW-0472">Membrane</keyword>
<gene>
    <name evidence="2" type="ORF">CYMTET_30918</name>
</gene>